<dbReference type="EMBL" id="JBBHJZ010000001">
    <property type="protein sequence ID" value="MEJ5976495.1"/>
    <property type="molecule type" value="Genomic_DNA"/>
</dbReference>
<comment type="caution">
    <text evidence="1">The sequence shown here is derived from an EMBL/GenBank/DDBJ whole genome shotgun (WGS) entry which is preliminary data.</text>
</comment>
<proteinExistence type="predicted"/>
<protein>
    <submittedName>
        <fullName evidence="1">Uncharacterized protein</fullName>
    </submittedName>
</protein>
<reference evidence="1 2" key="1">
    <citation type="submission" date="2024-03" db="EMBL/GenBank/DDBJ databases">
        <authorList>
            <person name="Jo J.-H."/>
        </authorList>
    </citation>
    <scope>NUCLEOTIDE SEQUENCE [LARGE SCALE GENOMIC DNA]</scope>
    <source>
        <strain evidence="1 2">PS1R-30</strain>
    </source>
</reference>
<gene>
    <name evidence="1" type="ORF">WG901_07610</name>
</gene>
<evidence type="ECO:0000313" key="1">
    <source>
        <dbReference type="EMBL" id="MEJ5976495.1"/>
    </source>
</evidence>
<sequence>MATPPVFPHKGEALAMLDEEFAKVDLPTPEALPIEKQKRPGSQKLAWWHGDPDAADAVETLTSLAWLRTWLRITGGRALPAGGLRLRKDRVWLDRAIVSRLERDGILAFEPTGHFEPSFVLTDQGREWLAATGDV</sequence>
<dbReference type="Proteomes" id="UP001361239">
    <property type="component" value="Unassembled WGS sequence"/>
</dbReference>
<name>A0ABU8RTS0_9SPHN</name>
<organism evidence="1 2">
    <name type="scientific">Novosphingobium anseongense</name>
    <dbReference type="NCBI Taxonomy" id="3133436"/>
    <lineage>
        <taxon>Bacteria</taxon>
        <taxon>Pseudomonadati</taxon>
        <taxon>Pseudomonadota</taxon>
        <taxon>Alphaproteobacteria</taxon>
        <taxon>Sphingomonadales</taxon>
        <taxon>Sphingomonadaceae</taxon>
        <taxon>Novosphingobium</taxon>
    </lineage>
</organism>
<keyword evidence="2" id="KW-1185">Reference proteome</keyword>
<evidence type="ECO:0000313" key="2">
    <source>
        <dbReference type="Proteomes" id="UP001361239"/>
    </source>
</evidence>
<dbReference type="RefSeq" id="WP_339586404.1">
    <property type="nucleotide sequence ID" value="NZ_JBBHJZ010000001.1"/>
</dbReference>
<accession>A0ABU8RTS0</accession>